<dbReference type="RefSeq" id="WP_213168249.1">
    <property type="nucleotide sequence ID" value="NZ_CP058559.1"/>
</dbReference>
<name>A0A7G9W743_ALKCA</name>
<evidence type="ECO:0000313" key="11">
    <source>
        <dbReference type="EMBL" id="QNO14505.1"/>
    </source>
</evidence>
<dbReference type="InterPro" id="IPR038501">
    <property type="entry name" value="Spore_GerAC_C_sf"/>
</dbReference>
<evidence type="ECO:0000256" key="1">
    <source>
        <dbReference type="ARBA" id="ARBA00004635"/>
    </source>
</evidence>
<dbReference type="Gene3D" id="3.30.300.210">
    <property type="entry name" value="Nutrient germinant receptor protein C, domain 3"/>
    <property type="match status" value="1"/>
</dbReference>
<keyword evidence="3" id="KW-0309">Germination</keyword>
<feature type="chain" id="PRO_5028814451" evidence="8">
    <location>
        <begin position="22"/>
        <end position="371"/>
    </location>
</feature>
<dbReference type="NCBIfam" id="TIGR02887">
    <property type="entry name" value="spore_ger_x_C"/>
    <property type="match status" value="1"/>
</dbReference>
<evidence type="ECO:0000256" key="6">
    <source>
        <dbReference type="ARBA" id="ARBA00023139"/>
    </source>
</evidence>
<keyword evidence="6" id="KW-0564">Palmitate</keyword>
<proteinExistence type="inferred from homology"/>
<comment type="similarity">
    <text evidence="2">Belongs to the GerABKC lipoprotein family.</text>
</comment>
<evidence type="ECO:0000256" key="7">
    <source>
        <dbReference type="ARBA" id="ARBA00023288"/>
    </source>
</evidence>
<dbReference type="InterPro" id="IPR057336">
    <property type="entry name" value="GerAC_N"/>
</dbReference>
<dbReference type="InterPro" id="IPR008844">
    <property type="entry name" value="Spore_GerAC-like"/>
</dbReference>
<keyword evidence="7" id="KW-0449">Lipoprotein</keyword>
<dbReference type="Pfam" id="PF25198">
    <property type="entry name" value="Spore_GerAC_N"/>
    <property type="match status" value="1"/>
</dbReference>
<feature type="domain" description="Spore germination protein N-terminal" evidence="10">
    <location>
        <begin position="25"/>
        <end position="191"/>
    </location>
</feature>
<keyword evidence="5" id="KW-0472">Membrane</keyword>
<accession>A0A7G9W743</accession>
<evidence type="ECO:0000256" key="2">
    <source>
        <dbReference type="ARBA" id="ARBA00007886"/>
    </source>
</evidence>
<keyword evidence="12" id="KW-1185">Reference proteome</keyword>
<dbReference type="Proteomes" id="UP000516160">
    <property type="component" value="Chromosome"/>
</dbReference>
<feature type="signal peptide" evidence="8">
    <location>
        <begin position="1"/>
        <end position="21"/>
    </location>
</feature>
<gene>
    <name evidence="11" type="ORF">HYG86_06800</name>
</gene>
<evidence type="ECO:0000256" key="3">
    <source>
        <dbReference type="ARBA" id="ARBA00022544"/>
    </source>
</evidence>
<evidence type="ECO:0000313" key="12">
    <source>
        <dbReference type="Proteomes" id="UP000516160"/>
    </source>
</evidence>
<feature type="domain" description="Spore germination GerAC-like C-terminal" evidence="9">
    <location>
        <begin position="202"/>
        <end position="363"/>
    </location>
</feature>
<dbReference type="InterPro" id="IPR046953">
    <property type="entry name" value="Spore_GerAC-like_C"/>
</dbReference>
<comment type="subcellular location">
    <subcellularLocation>
        <location evidence="1">Membrane</location>
        <topology evidence="1">Lipid-anchor</topology>
    </subcellularLocation>
</comment>
<dbReference type="KEGG" id="acae:HYG86_06800"/>
<evidence type="ECO:0000259" key="9">
    <source>
        <dbReference type="Pfam" id="PF05504"/>
    </source>
</evidence>
<dbReference type="AlphaFoldDB" id="A0A7G9W743"/>
<evidence type="ECO:0000256" key="5">
    <source>
        <dbReference type="ARBA" id="ARBA00023136"/>
    </source>
</evidence>
<dbReference type="GO" id="GO:0016020">
    <property type="term" value="C:membrane"/>
    <property type="evidence" value="ECO:0007669"/>
    <property type="project" value="UniProtKB-SubCell"/>
</dbReference>
<dbReference type="PANTHER" id="PTHR35789">
    <property type="entry name" value="SPORE GERMINATION PROTEIN B3"/>
    <property type="match status" value="1"/>
</dbReference>
<dbReference type="GO" id="GO:0009847">
    <property type="term" value="P:spore germination"/>
    <property type="evidence" value="ECO:0007669"/>
    <property type="project" value="InterPro"/>
</dbReference>
<protein>
    <submittedName>
        <fullName evidence="11">Ger(X)C family spore germination protein</fullName>
    </submittedName>
</protein>
<sequence length="371" mass="41327">MKKVIVSVLVSVIILAGCQIAPNTNVIDELAIVLALGVDKDEDDPSVTVITTSNPTFSQAAETDNKVTVVKGYGVRGAFKNWQYQRQKELALGKVGVVVFGSNQIEAGLATIIPDLRQTPDMNVTAKVIYYDGEPSELLQLTPAEEARKSIFLNNLIEQAELMNITMPINLCELGGRILTTGKDGFLPYVEKTEAGSAKIAGLALLDETGSLATIINDSETLLLSLLMKYQDYTTISTKIPEIADIIVFQVKGTKNRYYVEIKNGKPVIEIRSEIVIEISEVSQRDVEIMEEEFFEDVKKHLSADLTKTTTELVQKFQKYNTDPIGLGEIVRVRENDYYKKGTWRDDYPNIDIRSNVNVKVIRGNVFRKNL</sequence>
<evidence type="ECO:0000256" key="8">
    <source>
        <dbReference type="SAM" id="SignalP"/>
    </source>
</evidence>
<organism evidence="11 12">
    <name type="scientific">Alkalicella caledoniensis</name>
    <dbReference type="NCBI Taxonomy" id="2731377"/>
    <lineage>
        <taxon>Bacteria</taxon>
        <taxon>Bacillati</taxon>
        <taxon>Bacillota</taxon>
        <taxon>Clostridia</taxon>
        <taxon>Eubacteriales</taxon>
        <taxon>Proteinivoracaceae</taxon>
        <taxon>Alkalicella</taxon>
    </lineage>
</organism>
<evidence type="ECO:0000256" key="4">
    <source>
        <dbReference type="ARBA" id="ARBA00022729"/>
    </source>
</evidence>
<dbReference type="EMBL" id="CP058559">
    <property type="protein sequence ID" value="QNO14505.1"/>
    <property type="molecule type" value="Genomic_DNA"/>
</dbReference>
<dbReference type="PROSITE" id="PS51257">
    <property type="entry name" value="PROKAR_LIPOPROTEIN"/>
    <property type="match status" value="1"/>
</dbReference>
<reference evidence="11 12" key="1">
    <citation type="submission" date="2020-07" db="EMBL/GenBank/DDBJ databases">
        <title>Alkalicella. sp. LB2 genome.</title>
        <authorList>
            <person name="Postec A."/>
            <person name="Quemeneur M."/>
        </authorList>
    </citation>
    <scope>NUCLEOTIDE SEQUENCE [LARGE SCALE GENOMIC DNA]</scope>
    <source>
        <strain evidence="11 12">LB2</strain>
    </source>
</reference>
<dbReference type="Pfam" id="PF05504">
    <property type="entry name" value="Spore_GerAC"/>
    <property type="match status" value="1"/>
</dbReference>
<keyword evidence="4 8" id="KW-0732">Signal</keyword>
<evidence type="ECO:0000259" key="10">
    <source>
        <dbReference type="Pfam" id="PF25198"/>
    </source>
</evidence>
<dbReference type="PANTHER" id="PTHR35789:SF1">
    <property type="entry name" value="SPORE GERMINATION PROTEIN B3"/>
    <property type="match status" value="1"/>
</dbReference>